<feature type="compositionally biased region" description="Acidic residues" evidence="1">
    <location>
        <begin position="260"/>
        <end position="269"/>
    </location>
</feature>
<feature type="compositionally biased region" description="Acidic residues" evidence="1">
    <location>
        <begin position="65"/>
        <end position="76"/>
    </location>
</feature>
<evidence type="ECO:0000256" key="1">
    <source>
        <dbReference type="SAM" id="MobiDB-lite"/>
    </source>
</evidence>
<protein>
    <submittedName>
        <fullName evidence="2">Uncharacterized protein</fullName>
    </submittedName>
</protein>
<reference evidence="2 3" key="1">
    <citation type="journal article" date="2019" name="PLoS ONE">
        <title>Comparative genome analysis indicates high evolutionary potential of pathogenicity genes in Colletotrichum tanaceti.</title>
        <authorList>
            <person name="Lelwala R.V."/>
            <person name="Korhonen P.K."/>
            <person name="Young N.D."/>
            <person name="Scott J.B."/>
            <person name="Ades P.A."/>
            <person name="Gasser R.B."/>
            <person name="Taylor P.W.J."/>
        </authorList>
    </citation>
    <scope>NUCLEOTIDE SEQUENCE [LARGE SCALE GENOMIC DNA]</scope>
    <source>
        <strain evidence="2">BRIP57314</strain>
    </source>
</reference>
<feature type="compositionally biased region" description="Basic and acidic residues" evidence="1">
    <location>
        <begin position="22"/>
        <end position="31"/>
    </location>
</feature>
<proteinExistence type="predicted"/>
<feature type="region of interest" description="Disordered" evidence="1">
    <location>
        <begin position="1"/>
        <end position="195"/>
    </location>
</feature>
<gene>
    <name evidence="2" type="ORF">CTA1_7051</name>
</gene>
<feature type="compositionally biased region" description="Basic and acidic residues" evidence="1">
    <location>
        <begin position="396"/>
        <end position="429"/>
    </location>
</feature>
<evidence type="ECO:0000313" key="2">
    <source>
        <dbReference type="EMBL" id="TKW51374.1"/>
    </source>
</evidence>
<dbReference type="EMBL" id="PJEX01000311">
    <property type="protein sequence ID" value="TKW51374.1"/>
    <property type="molecule type" value="Genomic_DNA"/>
</dbReference>
<evidence type="ECO:0000313" key="3">
    <source>
        <dbReference type="Proteomes" id="UP000310108"/>
    </source>
</evidence>
<sequence>MTVVTERGDDVEDEEDVEEFESDRCQRLGREGDEDQVDGPVGEGRQGVAEGADLEGEDLGRVDPADDAEGGEEEAKDEVHGDHAAELVGVGAVEELELDGVDEQGGGEAEGGGDEGPHAADAVEHPEADGVVDDSEGAVDADEHQRGLGADAEEVVDARAEVVDDVDAGQGREGLDAAAEQQAPPPRGLRQDGLPEAAGLAQGRLCAHGVADLGVLGVDQLLVDAGAEPVEAAAGLGVAAFFDEPAGGLLEEVDARRDDDAGDALEGEGEPPFFRVVTTPQPLGDQEPPTQHPLQQAGQLPPLAGLGQLGGVHGDGGGQDADGGAADEATGDEDGEGGAGDGEQGAEEDGAAAAESVGAEHVDDGAEDGAALEGGDDGGGDGVRGVAEVGFEGLEGDGRRDDARVEAEEEAARGEERGGPDGDSAHGRGDASVWCLAGGEARVESSCK</sequence>
<organism evidence="2 3">
    <name type="scientific">Colletotrichum tanaceti</name>
    <dbReference type="NCBI Taxonomy" id="1306861"/>
    <lineage>
        <taxon>Eukaryota</taxon>
        <taxon>Fungi</taxon>
        <taxon>Dikarya</taxon>
        <taxon>Ascomycota</taxon>
        <taxon>Pezizomycotina</taxon>
        <taxon>Sordariomycetes</taxon>
        <taxon>Hypocreomycetidae</taxon>
        <taxon>Glomerellales</taxon>
        <taxon>Glomerellaceae</taxon>
        <taxon>Colletotrichum</taxon>
        <taxon>Colletotrichum destructivum species complex</taxon>
    </lineage>
</organism>
<feature type="compositionally biased region" description="Low complexity" evidence="1">
    <location>
        <begin position="293"/>
        <end position="306"/>
    </location>
</feature>
<name>A0A4U6X886_9PEZI</name>
<keyword evidence="3" id="KW-1185">Reference proteome</keyword>
<comment type="caution">
    <text evidence="2">The sequence shown here is derived from an EMBL/GenBank/DDBJ whole genome shotgun (WGS) entry which is preliminary data.</text>
</comment>
<dbReference type="AlphaFoldDB" id="A0A4U6X886"/>
<feature type="region of interest" description="Disordered" evidence="1">
    <location>
        <begin position="255"/>
        <end position="431"/>
    </location>
</feature>
<accession>A0A4U6X886</accession>
<feature type="compositionally biased region" description="Acidic residues" evidence="1">
    <location>
        <begin position="130"/>
        <end position="140"/>
    </location>
</feature>
<dbReference type="Proteomes" id="UP000310108">
    <property type="component" value="Unassembled WGS sequence"/>
</dbReference>
<feature type="compositionally biased region" description="Gly residues" evidence="1">
    <location>
        <begin position="307"/>
        <end position="321"/>
    </location>
</feature>
<feature type="compositionally biased region" description="Basic and acidic residues" evidence="1">
    <location>
        <begin position="115"/>
        <end position="128"/>
    </location>
</feature>
<feature type="compositionally biased region" description="Acidic residues" evidence="1">
    <location>
        <begin position="9"/>
        <end position="21"/>
    </location>
</feature>